<evidence type="ECO:0000256" key="1">
    <source>
        <dbReference type="SAM" id="MobiDB-lite"/>
    </source>
</evidence>
<keyword evidence="4" id="KW-1185">Reference proteome</keyword>
<proteinExistence type="predicted"/>
<dbReference type="PROSITE" id="PS50222">
    <property type="entry name" value="EF_HAND_2"/>
    <property type="match status" value="2"/>
</dbReference>
<dbReference type="PANTHER" id="PTHR46763">
    <property type="entry name" value="DYNEIN REGULATORY COMPLEX PROTEIN 8"/>
    <property type="match status" value="1"/>
</dbReference>
<accession>A0A653C712</accession>
<dbReference type="GO" id="GO:0005509">
    <property type="term" value="F:calcium ion binding"/>
    <property type="evidence" value="ECO:0007669"/>
    <property type="project" value="InterPro"/>
</dbReference>
<evidence type="ECO:0000259" key="2">
    <source>
        <dbReference type="PROSITE" id="PS50222"/>
    </source>
</evidence>
<feature type="domain" description="EF-hand" evidence="2">
    <location>
        <begin position="92"/>
        <end position="127"/>
    </location>
</feature>
<organism evidence="3 4">
    <name type="scientific">Callosobruchus maculatus</name>
    <name type="common">Southern cowpea weevil</name>
    <name type="synonym">Pulse bruchid</name>
    <dbReference type="NCBI Taxonomy" id="64391"/>
    <lineage>
        <taxon>Eukaryota</taxon>
        <taxon>Metazoa</taxon>
        <taxon>Ecdysozoa</taxon>
        <taxon>Arthropoda</taxon>
        <taxon>Hexapoda</taxon>
        <taxon>Insecta</taxon>
        <taxon>Pterygota</taxon>
        <taxon>Neoptera</taxon>
        <taxon>Endopterygota</taxon>
        <taxon>Coleoptera</taxon>
        <taxon>Polyphaga</taxon>
        <taxon>Cucujiformia</taxon>
        <taxon>Chrysomeloidea</taxon>
        <taxon>Chrysomelidae</taxon>
        <taxon>Bruchinae</taxon>
        <taxon>Bruchini</taxon>
        <taxon>Callosobruchus</taxon>
    </lineage>
</organism>
<dbReference type="FunFam" id="1.10.238.10:FF:000001">
    <property type="entry name" value="Calmodulin 1"/>
    <property type="match status" value="1"/>
</dbReference>
<protein>
    <recommendedName>
        <fullName evidence="2">EF-hand domain-containing protein</fullName>
    </recommendedName>
</protein>
<dbReference type="SUPFAM" id="SSF47473">
    <property type="entry name" value="EF-hand"/>
    <property type="match status" value="1"/>
</dbReference>
<dbReference type="Gene3D" id="1.10.238.10">
    <property type="entry name" value="EF-hand"/>
    <property type="match status" value="2"/>
</dbReference>
<sequence>MEEEEEIIVPINNDLERRIADAFEVFDHAGNKRIDVREVATIIRGLGCCPTEAEVQEIIVKIEDHQTPGSVHLLQFLPYVSQFITEHKYEPATPEQLLEAFQVLDSEGHGFLTKEHISTLMTQDGEPFTQDELDEMLEIAVDPHTQTIPYEYYINQLMHEPEPEKSIYALADRIEAEKPPPPPPPRRMSEFLKTVEETEA</sequence>
<gene>
    <name evidence="3" type="ORF">CALMAC_LOCUS6749</name>
</gene>
<dbReference type="Proteomes" id="UP000410492">
    <property type="component" value="Unassembled WGS sequence"/>
</dbReference>
<dbReference type="InterPro" id="IPR002048">
    <property type="entry name" value="EF_hand_dom"/>
</dbReference>
<name>A0A653C712_CALMS</name>
<feature type="compositionally biased region" description="Basic and acidic residues" evidence="1">
    <location>
        <begin position="187"/>
        <end position="200"/>
    </location>
</feature>
<evidence type="ECO:0000313" key="3">
    <source>
        <dbReference type="EMBL" id="VEN43687.1"/>
    </source>
</evidence>
<feature type="domain" description="EF-hand" evidence="2">
    <location>
        <begin position="14"/>
        <end position="49"/>
    </location>
</feature>
<dbReference type="EMBL" id="CAACVG010007107">
    <property type="protein sequence ID" value="VEN43687.1"/>
    <property type="molecule type" value="Genomic_DNA"/>
</dbReference>
<feature type="region of interest" description="Disordered" evidence="1">
    <location>
        <begin position="175"/>
        <end position="200"/>
    </location>
</feature>
<dbReference type="AlphaFoldDB" id="A0A653C712"/>
<reference evidence="3 4" key="1">
    <citation type="submission" date="2019-01" db="EMBL/GenBank/DDBJ databases">
        <authorList>
            <person name="Sayadi A."/>
        </authorList>
    </citation>
    <scope>NUCLEOTIDE SEQUENCE [LARGE SCALE GENOMIC DNA]</scope>
</reference>
<dbReference type="PANTHER" id="PTHR46763:SF1">
    <property type="entry name" value="DYNEIN REGULATORY COMPLEX PROTEIN 8"/>
    <property type="match status" value="1"/>
</dbReference>
<dbReference type="OrthoDB" id="10260307at2759"/>
<evidence type="ECO:0000313" key="4">
    <source>
        <dbReference type="Proteomes" id="UP000410492"/>
    </source>
</evidence>
<dbReference type="InterPro" id="IPR011992">
    <property type="entry name" value="EF-hand-dom_pair"/>
</dbReference>